<dbReference type="RefSeq" id="WP_210896133.1">
    <property type="nucleotide sequence ID" value="NZ_CP071696.1"/>
</dbReference>
<organism evidence="2 3">
    <name type="scientific">Agromyces archimandritae</name>
    <dbReference type="NCBI Taxonomy" id="2781962"/>
    <lineage>
        <taxon>Bacteria</taxon>
        <taxon>Bacillati</taxon>
        <taxon>Actinomycetota</taxon>
        <taxon>Actinomycetes</taxon>
        <taxon>Micrococcales</taxon>
        <taxon>Microbacteriaceae</taxon>
        <taxon>Agromyces</taxon>
    </lineage>
</organism>
<sequence length="155" mass="17251">MTSTNHKAIVRAYMRDHVVKYTEALRALGYPSPMSEHQPAKHMLLNWDQYDYFPDAVGPAFATMAEAKAAAHEDGDVIVGGFFAHDVEGGALRWHSDPHGNASHRILDPIRGALWGNPIAWNDEPRVPNGWTRSPTVPDALGGHVRARPPQRRCR</sequence>
<evidence type="ECO:0000313" key="2">
    <source>
        <dbReference type="EMBL" id="QTX03493.1"/>
    </source>
</evidence>
<reference evidence="2" key="1">
    <citation type="submission" date="2021-03" db="EMBL/GenBank/DDBJ databases">
        <title>Agromyces archimandritus sp. nov., isolated from the cockroach Archimandrita tessellata.</title>
        <authorList>
            <person name="Guzman J."/>
            <person name="Ortuzar M."/>
            <person name="Poehlein A."/>
            <person name="Daniel R."/>
            <person name="Trujillo M."/>
            <person name="Vilcinskas A."/>
        </authorList>
    </citation>
    <scope>NUCLEOTIDE SEQUENCE</scope>
    <source>
        <strain evidence="2">G127AT</strain>
    </source>
</reference>
<dbReference type="EMBL" id="CP071696">
    <property type="protein sequence ID" value="QTX03493.1"/>
    <property type="molecule type" value="Genomic_DNA"/>
</dbReference>
<proteinExistence type="predicted"/>
<name>A0A975FL81_9MICO</name>
<feature type="region of interest" description="Disordered" evidence="1">
    <location>
        <begin position="133"/>
        <end position="155"/>
    </location>
</feature>
<accession>A0A975FL81</accession>
<dbReference type="KEGG" id="aarc:G127AT_08975"/>
<evidence type="ECO:0000313" key="3">
    <source>
        <dbReference type="Proteomes" id="UP000671914"/>
    </source>
</evidence>
<evidence type="ECO:0000256" key="1">
    <source>
        <dbReference type="SAM" id="MobiDB-lite"/>
    </source>
</evidence>
<dbReference type="AlphaFoldDB" id="A0A975FL81"/>
<protein>
    <submittedName>
        <fullName evidence="2">Uncharacterized protein</fullName>
    </submittedName>
</protein>
<feature type="compositionally biased region" description="Basic residues" evidence="1">
    <location>
        <begin position="145"/>
        <end position="155"/>
    </location>
</feature>
<dbReference type="Proteomes" id="UP000671914">
    <property type="component" value="Chromosome"/>
</dbReference>
<gene>
    <name evidence="2" type="ORF">G127AT_08975</name>
</gene>
<keyword evidence="3" id="KW-1185">Reference proteome</keyword>